<dbReference type="CDD" id="cd05154">
    <property type="entry name" value="ACAD10_11_N-like"/>
    <property type="match status" value="1"/>
</dbReference>
<comment type="caution">
    <text evidence="2">The sequence shown here is derived from an EMBL/GenBank/DDBJ whole genome shotgun (WGS) entry which is preliminary data.</text>
</comment>
<name>A0A4V2YV05_9ACTN</name>
<evidence type="ECO:0000313" key="3">
    <source>
        <dbReference type="Proteomes" id="UP000295578"/>
    </source>
</evidence>
<dbReference type="PANTHER" id="PTHR47829:SF1">
    <property type="entry name" value="HAD FAMILY PHOSPHATASE"/>
    <property type="match status" value="1"/>
</dbReference>
<dbReference type="Proteomes" id="UP000295578">
    <property type="component" value="Unassembled WGS sequence"/>
</dbReference>
<evidence type="ECO:0000259" key="1">
    <source>
        <dbReference type="Pfam" id="PF01636"/>
    </source>
</evidence>
<dbReference type="Gene3D" id="3.90.1200.10">
    <property type="match status" value="1"/>
</dbReference>
<reference evidence="2 3" key="1">
    <citation type="submission" date="2019-03" db="EMBL/GenBank/DDBJ databases">
        <title>Draft genome sequences of novel Actinobacteria.</title>
        <authorList>
            <person name="Sahin N."/>
            <person name="Ay H."/>
            <person name="Saygin H."/>
        </authorList>
    </citation>
    <scope>NUCLEOTIDE SEQUENCE [LARGE SCALE GENOMIC DNA]</scope>
    <source>
        <strain evidence="2 3">DSM 45941</strain>
    </source>
</reference>
<accession>A0A4V2YV05</accession>
<dbReference type="AlphaFoldDB" id="A0A4V2YV05"/>
<dbReference type="OrthoDB" id="3806873at2"/>
<dbReference type="SUPFAM" id="SSF56112">
    <property type="entry name" value="Protein kinase-like (PK-like)"/>
    <property type="match status" value="1"/>
</dbReference>
<dbReference type="InterPro" id="IPR011009">
    <property type="entry name" value="Kinase-like_dom_sf"/>
</dbReference>
<proteinExistence type="predicted"/>
<dbReference type="InterPro" id="IPR052898">
    <property type="entry name" value="ACAD10-like"/>
</dbReference>
<dbReference type="InterPro" id="IPR041726">
    <property type="entry name" value="ACAD10_11_N"/>
</dbReference>
<dbReference type="GO" id="GO:0016740">
    <property type="term" value="F:transferase activity"/>
    <property type="evidence" value="ECO:0007669"/>
    <property type="project" value="UniProtKB-KW"/>
</dbReference>
<keyword evidence="2" id="KW-0808">Transferase</keyword>
<sequence length="390" mass="41407">MLSSTCGYPPGVARAGSLSRALARVPAAASCAIPTGRYKGSDRGGDTLRVFDGSDVPGLDLDRFGDFFEHVRPGAAAGPLRARVIEGGRSNLTYEVTDGRGSWIVRRPPLGHVLATAHDMAREYRVMTALAGTGVPVPETYALCEDTAVIGAPFYVMEMVGGVPYRSAAELEPLGARRVGRIAERMIDTLVELHGVDPAQAGLADFGRPEGFLARQVRRWKKQLDASRSRDIPSATELHALLEANIPGGTAPAIVHGDYRLDNLLVDSGDRIAAVLDWEMATLGDPLTDLALLLVYMRRQTPIPGTADASSAPGFPSADDVLARYAGRSGRDVSAIGFYVALACFKLAVISEGIHYRYIHGQTVGEGFETVGAAVEPLLRSGLAALEGRG</sequence>
<gene>
    <name evidence="2" type="ORF">E1293_23505</name>
</gene>
<dbReference type="Gene3D" id="3.30.200.20">
    <property type="entry name" value="Phosphorylase Kinase, domain 1"/>
    <property type="match status" value="1"/>
</dbReference>
<dbReference type="Pfam" id="PF01636">
    <property type="entry name" value="APH"/>
    <property type="match status" value="1"/>
</dbReference>
<dbReference type="EMBL" id="SMKY01000113">
    <property type="protein sequence ID" value="TDD79367.1"/>
    <property type="molecule type" value="Genomic_DNA"/>
</dbReference>
<evidence type="ECO:0000313" key="2">
    <source>
        <dbReference type="EMBL" id="TDD79367.1"/>
    </source>
</evidence>
<protein>
    <submittedName>
        <fullName evidence="2">Phosphotransferase family protein</fullName>
    </submittedName>
</protein>
<dbReference type="InterPro" id="IPR002575">
    <property type="entry name" value="Aminoglycoside_PTrfase"/>
</dbReference>
<feature type="domain" description="Aminoglycoside phosphotransferase" evidence="1">
    <location>
        <begin position="82"/>
        <end position="302"/>
    </location>
</feature>
<dbReference type="PANTHER" id="PTHR47829">
    <property type="entry name" value="HYDROLASE, PUTATIVE (AFU_ORTHOLOGUE AFUA_1G12880)-RELATED"/>
    <property type="match status" value="1"/>
</dbReference>
<organism evidence="2 3">
    <name type="scientific">Actinomadura darangshiensis</name>
    <dbReference type="NCBI Taxonomy" id="705336"/>
    <lineage>
        <taxon>Bacteria</taxon>
        <taxon>Bacillati</taxon>
        <taxon>Actinomycetota</taxon>
        <taxon>Actinomycetes</taxon>
        <taxon>Streptosporangiales</taxon>
        <taxon>Thermomonosporaceae</taxon>
        <taxon>Actinomadura</taxon>
    </lineage>
</organism>
<keyword evidence="3" id="KW-1185">Reference proteome</keyword>